<feature type="region of interest" description="Disordered" evidence="1">
    <location>
        <begin position="558"/>
        <end position="578"/>
    </location>
</feature>
<organism evidence="3 4">
    <name type="scientific">Recurvomyces mirabilis</name>
    <dbReference type="NCBI Taxonomy" id="574656"/>
    <lineage>
        <taxon>Eukaryota</taxon>
        <taxon>Fungi</taxon>
        <taxon>Dikarya</taxon>
        <taxon>Ascomycota</taxon>
        <taxon>Pezizomycotina</taxon>
        <taxon>Dothideomycetes</taxon>
        <taxon>Dothideomycetidae</taxon>
        <taxon>Mycosphaerellales</taxon>
        <taxon>Teratosphaeriaceae</taxon>
        <taxon>Recurvomyces</taxon>
    </lineage>
</organism>
<reference evidence="3" key="1">
    <citation type="submission" date="2023-07" db="EMBL/GenBank/DDBJ databases">
        <title>Black Yeasts Isolated from many extreme environments.</title>
        <authorList>
            <person name="Coleine C."/>
            <person name="Stajich J.E."/>
            <person name="Selbmann L."/>
        </authorList>
    </citation>
    <scope>NUCLEOTIDE SEQUENCE</scope>
    <source>
        <strain evidence="3">CCFEE 5485</strain>
    </source>
</reference>
<dbReference type="AlphaFoldDB" id="A0AAE1C1M2"/>
<accession>A0AAE1C1M2</accession>
<proteinExistence type="predicted"/>
<dbReference type="InterPro" id="IPR052895">
    <property type="entry name" value="HetReg/Transcr_Mod"/>
</dbReference>
<evidence type="ECO:0000313" key="3">
    <source>
        <dbReference type="EMBL" id="KAK3674891.1"/>
    </source>
</evidence>
<dbReference type="PANTHER" id="PTHR24148:SF64">
    <property type="entry name" value="HETEROKARYON INCOMPATIBILITY DOMAIN-CONTAINING PROTEIN"/>
    <property type="match status" value="1"/>
</dbReference>
<dbReference type="Pfam" id="PF06985">
    <property type="entry name" value="HET"/>
    <property type="match status" value="1"/>
</dbReference>
<dbReference type="Proteomes" id="UP001274830">
    <property type="component" value="Unassembled WGS sequence"/>
</dbReference>
<feature type="domain" description="Heterokaryon incompatibility" evidence="2">
    <location>
        <begin position="89"/>
        <end position="222"/>
    </location>
</feature>
<dbReference type="EMBL" id="JAUTXT010000017">
    <property type="protein sequence ID" value="KAK3674891.1"/>
    <property type="molecule type" value="Genomic_DNA"/>
</dbReference>
<protein>
    <recommendedName>
        <fullName evidence="2">Heterokaryon incompatibility domain-containing protein</fullName>
    </recommendedName>
</protein>
<sequence>MSWYFIPLSSARYQSQRGRDVKYLVQLLASRNRYATTNNLLLRPERYFRYDRFSDAGAQIRLIEFRAEPVSNRIHLRMTVHDITSLPYYTAISYEWGTSRGTHLILVDGWTMPTGENCHRVLRQSRNQCASVYYWIDAICVDQWHNAEKSKQVQLMSFVYRNAQSTAVCIGEHVPLSAFLYRHLEATVEARAFSLVSEDRIINAAENVCARSYFRRLWIVQEILLSKEIKLYCGDDILAWSTLREFTVGDGKNDFVRGDKCSSYIKLALSRMRGTLTTDWRLEELVDGFAGQECSDTRDKIYGMLGLPSMSGNMANALPLTPDYDLPIIGTALEVIRFYRYSTSADTFTKACREVVEALEVEHHDSAVQALLKRSNNELRFAIAEILEHQRQQTWHGSPAAHRRLASLVERHFAIRRVGESAYRQADLRRTLANTNYDGSATTVRSSQRTPRFVDLIPDNMDSASARYRLSNLYRLALQCPIVQSEPHPRSKTPASHDQMICTCLQDCSDMTRREGADGAGGGDLCLYVDAEDILAQMLHSLKAERQASTDRTKLASNAYGLQSGEKVQQSNNRDPSV</sequence>
<comment type="caution">
    <text evidence="3">The sequence shown here is derived from an EMBL/GenBank/DDBJ whole genome shotgun (WGS) entry which is preliminary data.</text>
</comment>
<gene>
    <name evidence="3" type="ORF">LTR78_005235</name>
</gene>
<evidence type="ECO:0000313" key="4">
    <source>
        <dbReference type="Proteomes" id="UP001274830"/>
    </source>
</evidence>
<name>A0AAE1C1M2_9PEZI</name>
<keyword evidence="4" id="KW-1185">Reference proteome</keyword>
<evidence type="ECO:0000256" key="1">
    <source>
        <dbReference type="SAM" id="MobiDB-lite"/>
    </source>
</evidence>
<dbReference type="InterPro" id="IPR010730">
    <property type="entry name" value="HET"/>
</dbReference>
<feature type="compositionally biased region" description="Polar residues" evidence="1">
    <location>
        <begin position="566"/>
        <end position="578"/>
    </location>
</feature>
<dbReference type="PANTHER" id="PTHR24148">
    <property type="entry name" value="ANKYRIN REPEAT DOMAIN-CONTAINING PROTEIN 39 HOMOLOG-RELATED"/>
    <property type="match status" value="1"/>
</dbReference>
<evidence type="ECO:0000259" key="2">
    <source>
        <dbReference type="Pfam" id="PF06985"/>
    </source>
</evidence>